<dbReference type="NCBIfam" id="TIGR00229">
    <property type="entry name" value="sensory_box"/>
    <property type="match status" value="1"/>
</dbReference>
<dbReference type="SUPFAM" id="SSF55874">
    <property type="entry name" value="ATPase domain of HSP90 chaperone/DNA topoisomerase II/histidine kinase"/>
    <property type="match status" value="1"/>
</dbReference>
<dbReference type="InterPro" id="IPR036097">
    <property type="entry name" value="HisK_dim/P_sf"/>
</dbReference>
<evidence type="ECO:0000256" key="6">
    <source>
        <dbReference type="SAM" id="Coils"/>
    </source>
</evidence>
<dbReference type="EMBL" id="CP046622">
    <property type="protein sequence ID" value="QGW81888.1"/>
    <property type="molecule type" value="Genomic_DNA"/>
</dbReference>
<dbReference type="SUPFAM" id="SSF52172">
    <property type="entry name" value="CheY-like"/>
    <property type="match status" value="1"/>
</dbReference>
<feature type="domain" description="PAC" evidence="10">
    <location>
        <begin position="824"/>
        <end position="874"/>
    </location>
</feature>
<dbReference type="Pfam" id="PF01739">
    <property type="entry name" value="CheR"/>
    <property type="match status" value="1"/>
</dbReference>
<dbReference type="InterPro" id="IPR001789">
    <property type="entry name" value="Sig_transdc_resp-reg_receiver"/>
</dbReference>
<gene>
    <name evidence="13" type="ORF">GOQ09_09930</name>
</gene>
<dbReference type="Pfam" id="PF13596">
    <property type="entry name" value="PAS_10"/>
    <property type="match status" value="1"/>
</dbReference>
<evidence type="ECO:0000256" key="3">
    <source>
        <dbReference type="ARBA" id="ARBA00022500"/>
    </source>
</evidence>
<dbReference type="SUPFAM" id="SSF55785">
    <property type="entry name" value="PYP-like sensor domain (PAS domain)"/>
    <property type="match status" value="2"/>
</dbReference>
<feature type="domain" description="CheR-type methyltransferase" evidence="12">
    <location>
        <begin position="235"/>
        <end position="479"/>
    </location>
</feature>
<dbReference type="SUPFAM" id="SSF47384">
    <property type="entry name" value="Homodimeric domain of signal transducing histidine kinase"/>
    <property type="match status" value="1"/>
</dbReference>
<dbReference type="GO" id="GO:0005737">
    <property type="term" value="C:cytoplasm"/>
    <property type="evidence" value="ECO:0007669"/>
    <property type="project" value="InterPro"/>
</dbReference>
<dbReference type="PROSITE" id="PS50110">
    <property type="entry name" value="RESPONSE_REGULATORY"/>
    <property type="match status" value="1"/>
</dbReference>
<dbReference type="CDD" id="cd00130">
    <property type="entry name" value="PAS"/>
    <property type="match status" value="1"/>
</dbReference>
<keyword evidence="3 4" id="KW-0145">Chemotaxis</keyword>
<dbReference type="Pfam" id="PF02518">
    <property type="entry name" value="HATPase_c"/>
    <property type="match status" value="1"/>
</dbReference>
<dbReference type="InterPro" id="IPR005467">
    <property type="entry name" value="His_kinase_dom"/>
</dbReference>
<dbReference type="PROSITE" id="PS50112">
    <property type="entry name" value="PAS"/>
    <property type="match status" value="1"/>
</dbReference>
<dbReference type="SUPFAM" id="SSF52738">
    <property type="entry name" value="Methylesterase CheB, C-terminal domain"/>
    <property type="match status" value="1"/>
</dbReference>
<reference evidence="13 14" key="1">
    <citation type="submission" date="2019-12" db="EMBL/GenBank/DDBJ databases">
        <title>Hybrid Genome Assemblies of two High G+C Isolates from Undergraduate Microbiology Courses.</title>
        <authorList>
            <person name="Ne Ville C.J."/>
            <person name="Enright D."/>
            <person name="Hernandez I."/>
            <person name="Dodsworth J."/>
            <person name="Orwin P.M."/>
        </authorList>
    </citation>
    <scope>NUCLEOTIDE SEQUENCE [LARGE SCALE GENOMIC DNA]</scope>
    <source>
        <strain evidence="13 14">CSUSB</strain>
    </source>
</reference>
<dbReference type="InterPro" id="IPR035909">
    <property type="entry name" value="CheB_C"/>
</dbReference>
<dbReference type="InterPro" id="IPR036890">
    <property type="entry name" value="HATPase_C_sf"/>
</dbReference>
<dbReference type="Gene3D" id="3.40.50.180">
    <property type="entry name" value="Methylesterase CheB, C-terminal domain"/>
    <property type="match status" value="1"/>
</dbReference>
<dbReference type="SMART" id="SM00448">
    <property type="entry name" value="REC"/>
    <property type="match status" value="1"/>
</dbReference>
<name>A0A6I6HGE3_VARPD</name>
<dbReference type="PROSITE" id="PS50109">
    <property type="entry name" value="HIS_KIN"/>
    <property type="match status" value="1"/>
</dbReference>
<dbReference type="GO" id="GO:0008757">
    <property type="term" value="F:S-adenosylmethionine-dependent methyltransferase activity"/>
    <property type="evidence" value="ECO:0007669"/>
    <property type="project" value="InterPro"/>
</dbReference>
<dbReference type="PANTHER" id="PTHR24422">
    <property type="entry name" value="CHEMOTAXIS PROTEIN METHYLTRANSFERASE"/>
    <property type="match status" value="1"/>
</dbReference>
<dbReference type="InterPro" id="IPR050903">
    <property type="entry name" value="Bact_Chemotaxis_MeTrfase"/>
</dbReference>
<evidence type="ECO:0000259" key="10">
    <source>
        <dbReference type="PROSITE" id="PS50113"/>
    </source>
</evidence>
<dbReference type="InterPro" id="IPR035965">
    <property type="entry name" value="PAS-like_dom_sf"/>
</dbReference>
<feature type="domain" description="CheB-type methylesterase" evidence="11">
    <location>
        <begin position="19"/>
        <end position="204"/>
    </location>
</feature>
<dbReference type="Pfam" id="PF00072">
    <property type="entry name" value="Response_reg"/>
    <property type="match status" value="1"/>
</dbReference>
<dbReference type="PROSITE" id="PS50113">
    <property type="entry name" value="PAC"/>
    <property type="match status" value="1"/>
</dbReference>
<dbReference type="Proteomes" id="UP000425817">
    <property type="component" value="Chromosome"/>
</dbReference>
<dbReference type="CDD" id="cd17580">
    <property type="entry name" value="REC_2_DhkD-like"/>
    <property type="match status" value="1"/>
</dbReference>
<comment type="catalytic activity">
    <reaction evidence="1">
        <text>ATP + protein L-histidine = ADP + protein N-phospho-L-histidine.</text>
        <dbReference type="EC" id="2.7.13.3"/>
    </reaction>
</comment>
<dbReference type="InterPro" id="IPR022641">
    <property type="entry name" value="CheR_N"/>
</dbReference>
<protein>
    <recommendedName>
        <fullName evidence="2">histidine kinase</fullName>
        <ecNumber evidence="2">2.7.13.3</ecNumber>
    </recommendedName>
</protein>
<dbReference type="InterPro" id="IPR029063">
    <property type="entry name" value="SAM-dependent_MTases_sf"/>
</dbReference>
<dbReference type="Gene3D" id="3.40.50.2300">
    <property type="match status" value="1"/>
</dbReference>
<dbReference type="InterPro" id="IPR022642">
    <property type="entry name" value="CheR_C"/>
</dbReference>
<dbReference type="SUPFAM" id="SSF47757">
    <property type="entry name" value="Chemotaxis receptor methyltransferase CheR, N-terminal domain"/>
    <property type="match status" value="1"/>
</dbReference>
<evidence type="ECO:0000259" key="7">
    <source>
        <dbReference type="PROSITE" id="PS50109"/>
    </source>
</evidence>
<sequence>MPTSNPPSPSSADKRKLTPSTLSFPVVGIGASAGGLEALIRFFEQMPADGGMAFVVILHLSPKHESNAAAILQRCTQMPVMQVTQTVPVEADHVYVIPPGVELTMNDGHLQVAPSERVKGQHLAVDLFFRTMAEVHKERAVCVVMSGTGSDGAVGLTRVKEHGGLAMAQSPEDAAHDGMPRAAIATGMVDIVLPAAEMGEHLVEHWRNAQRIRMPYGENAELVQEPDTGDAGRRAEKALQEIMGLLRTYTRHDFRHYKRATVLRRIERRLQVNRLADLPAYRDFLHDHPDEAVPLLQDMLISVTNFFRDPEAFEALEQDVLPKLIEARQPGEQVRAWVAGCATGEEAYSLSILLREQIDRQAKPLDVQIFATDIDGRAISTARRGLYAQGIAEDISPSRLQQFFVPEQDQYRVTTSVREPVLFALHNLLRDPPFSRLDIICCRNLLIYLDRAAQAHVLEMFRIALRPGGYLFLGTSESIDAVGSLFTAVDKKNRIYRANPELPTGRHMPLISDTPFKAGSPGPMEALRSPKRAERLSFAELHQRALEQFSPPSVLINSEHEVLHLSSGVGRFLERAGGEPSNNLLNNVRPDLRLELRTALFKAAQTSGSVETRLMQRRDDGSQVFLNITVRPLQRGDGEDKDAPRLTLVVFDEVEDSVRPEGDEPADAARELLIGQMEDQIRQLKLHLQETIEGAETSTEELKASNEELQAINEELRSATEELETSKEELQSMNEELVTVNFELKMKVEERGHINDDLQNLIASSEIATVFVSRGMHIKRYTPHASKLFNLIPSDLGRSLFDITSRLNYPELAEDTASAFKDLRITERHVTSVDGRHFMARILPYRTAEDKIEGAILNFFDITELRAAEERVRAGEERLRMVAATTRDFAIITSDDQGQITTWNAGAQRIFGYSEEEMIGRPLAVIFTAEDQANGVPEREMRRAVELGRAEDERWHQRKDGSRFFCSGVTTPMESAAGGGFAKIARDMTGTKQHELAQEHRLFKEKKASLSAQAANELKDKFLAVMSHELKQPLNLIQMNAELLMHMPATAEVPAVRRLGETIKRAVASQTRIINDLLDLSRIRTGKLRLNRVPVDLGELVQTTAQAAVNDVAGKKLALDANCEAGVLCNGDRIRMEQIVWNLLSNAVKFTPDGGRITVRVTADESFGKLTVADTGCGIAAEFLPHVFGMFNQASSDATPANGGLGIGLALVHELTRAHGGRVEVHSPGLGLGAEFSVWLPRVGVAVEAVVEKAPAEVSLRGWRVLAVDDYADALAPFAEVLRLEGAIVDIAPSAKKGLELLESNVYDLLVSDLGMPEMDGYQFIAEVRRRPETRELRSIAMSGFGRRADARRALEAGFNAHLPKPASIDELKAAIGKL</sequence>
<feature type="domain" description="Histidine kinase" evidence="7">
    <location>
        <begin position="1025"/>
        <end position="1244"/>
    </location>
</feature>
<dbReference type="InterPro" id="IPR003594">
    <property type="entry name" value="HATPase_dom"/>
</dbReference>
<accession>A0A6I6HGE3</accession>
<dbReference type="OrthoDB" id="9816309at2"/>
<dbReference type="PROSITE" id="PS50122">
    <property type="entry name" value="CHEB"/>
    <property type="match status" value="1"/>
</dbReference>
<evidence type="ECO:0000259" key="12">
    <source>
        <dbReference type="PROSITE" id="PS50123"/>
    </source>
</evidence>
<evidence type="ECO:0000313" key="13">
    <source>
        <dbReference type="EMBL" id="QGW81888.1"/>
    </source>
</evidence>
<dbReference type="InterPro" id="IPR000700">
    <property type="entry name" value="PAS-assoc_C"/>
</dbReference>
<dbReference type="RefSeq" id="WP_157613272.1">
    <property type="nucleotide sequence ID" value="NZ_CP046622.1"/>
</dbReference>
<dbReference type="PRINTS" id="PR00996">
    <property type="entry name" value="CHERMTFRASE"/>
</dbReference>
<evidence type="ECO:0000256" key="5">
    <source>
        <dbReference type="PROSITE-ProRule" id="PRU00169"/>
    </source>
</evidence>
<dbReference type="GO" id="GO:0006935">
    <property type="term" value="P:chemotaxis"/>
    <property type="evidence" value="ECO:0007669"/>
    <property type="project" value="UniProtKB-UniRule"/>
</dbReference>
<feature type="modified residue" description="4-aspartylphosphate" evidence="5">
    <location>
        <position position="1313"/>
    </location>
</feature>
<evidence type="ECO:0000313" key="14">
    <source>
        <dbReference type="Proteomes" id="UP000425817"/>
    </source>
</evidence>
<dbReference type="SMART" id="SM00388">
    <property type="entry name" value="HisKA"/>
    <property type="match status" value="1"/>
</dbReference>
<dbReference type="InterPro" id="IPR000780">
    <property type="entry name" value="CheR_MeTrfase"/>
</dbReference>
<dbReference type="InterPro" id="IPR000014">
    <property type="entry name" value="PAS"/>
</dbReference>
<dbReference type="GO" id="GO:0000155">
    <property type="term" value="F:phosphorelay sensor kinase activity"/>
    <property type="evidence" value="ECO:0007669"/>
    <property type="project" value="InterPro"/>
</dbReference>
<dbReference type="PANTHER" id="PTHR24422:SF27">
    <property type="entry name" value="PROTEIN-GLUTAMATE O-METHYLTRANSFERASE"/>
    <property type="match status" value="1"/>
</dbReference>
<dbReference type="PROSITE" id="PS50123">
    <property type="entry name" value="CHER"/>
    <property type="match status" value="1"/>
</dbReference>
<feature type="domain" description="PAS" evidence="9">
    <location>
        <begin position="875"/>
        <end position="948"/>
    </location>
</feature>
<evidence type="ECO:0000259" key="8">
    <source>
        <dbReference type="PROSITE" id="PS50110"/>
    </source>
</evidence>
<dbReference type="Pfam" id="PF01339">
    <property type="entry name" value="CheB_methylest"/>
    <property type="match status" value="1"/>
</dbReference>
<evidence type="ECO:0000256" key="2">
    <source>
        <dbReference type="ARBA" id="ARBA00012438"/>
    </source>
</evidence>
<keyword evidence="5" id="KW-0597">Phosphoprotein</keyword>
<dbReference type="SMART" id="SM00091">
    <property type="entry name" value="PAS"/>
    <property type="match status" value="3"/>
</dbReference>
<dbReference type="Gene3D" id="1.10.287.130">
    <property type="match status" value="1"/>
</dbReference>
<feature type="active site" evidence="4">
    <location>
        <position position="32"/>
    </location>
</feature>
<dbReference type="Gene3D" id="3.30.565.10">
    <property type="entry name" value="Histidine kinase-like ATPase, C-terminal domain"/>
    <property type="match status" value="1"/>
</dbReference>
<dbReference type="InterPro" id="IPR011006">
    <property type="entry name" value="CheY-like_superfamily"/>
</dbReference>
<keyword evidence="4" id="KW-0378">Hydrolase</keyword>
<evidence type="ECO:0000256" key="4">
    <source>
        <dbReference type="PROSITE-ProRule" id="PRU00050"/>
    </source>
</evidence>
<dbReference type="InterPro" id="IPR000673">
    <property type="entry name" value="Sig_transdc_resp-reg_Me-estase"/>
</dbReference>
<dbReference type="GO" id="GO:0008984">
    <property type="term" value="F:protein-glutamate methylesterase activity"/>
    <property type="evidence" value="ECO:0007669"/>
    <property type="project" value="InterPro"/>
</dbReference>
<dbReference type="Pfam" id="PF13426">
    <property type="entry name" value="PAS_9"/>
    <property type="match status" value="1"/>
</dbReference>
<dbReference type="SUPFAM" id="SSF53335">
    <property type="entry name" value="S-adenosyl-L-methionine-dependent methyltransferases"/>
    <property type="match status" value="1"/>
</dbReference>
<dbReference type="EC" id="2.7.13.3" evidence="2"/>
<feature type="domain" description="Response regulatory" evidence="8">
    <location>
        <begin position="1264"/>
        <end position="1379"/>
    </location>
</feature>
<evidence type="ECO:0000259" key="11">
    <source>
        <dbReference type="PROSITE" id="PS50122"/>
    </source>
</evidence>
<organism evidence="13 14">
    <name type="scientific">Variovorax paradoxus</name>
    <dbReference type="NCBI Taxonomy" id="34073"/>
    <lineage>
        <taxon>Bacteria</taxon>
        <taxon>Pseudomonadati</taxon>
        <taxon>Pseudomonadota</taxon>
        <taxon>Betaproteobacteria</taxon>
        <taxon>Burkholderiales</taxon>
        <taxon>Comamonadaceae</taxon>
        <taxon>Variovorax</taxon>
    </lineage>
</organism>
<evidence type="ECO:0000256" key="1">
    <source>
        <dbReference type="ARBA" id="ARBA00000085"/>
    </source>
</evidence>
<dbReference type="Gene3D" id="3.40.50.150">
    <property type="entry name" value="Vaccinia Virus protein VP39"/>
    <property type="match status" value="1"/>
</dbReference>
<keyword evidence="6" id="KW-0175">Coiled coil</keyword>
<dbReference type="Pfam" id="PF00512">
    <property type="entry name" value="HisKA"/>
    <property type="match status" value="1"/>
</dbReference>
<feature type="active site" evidence="4">
    <location>
        <position position="59"/>
    </location>
</feature>
<dbReference type="Gene3D" id="3.30.450.20">
    <property type="entry name" value="PAS domain"/>
    <property type="match status" value="2"/>
</dbReference>
<dbReference type="SMART" id="SM00387">
    <property type="entry name" value="HATPase_c"/>
    <property type="match status" value="1"/>
</dbReference>
<dbReference type="InterPro" id="IPR003661">
    <property type="entry name" value="HisK_dim/P_dom"/>
</dbReference>
<dbReference type="CDD" id="cd16434">
    <property type="entry name" value="CheB-CheR_fusion"/>
    <property type="match status" value="1"/>
</dbReference>
<feature type="coiled-coil region" evidence="6">
    <location>
        <begin position="692"/>
        <end position="743"/>
    </location>
</feature>
<dbReference type="CDD" id="cd00082">
    <property type="entry name" value="HisKA"/>
    <property type="match status" value="1"/>
</dbReference>
<feature type="active site" evidence="4">
    <location>
        <position position="151"/>
    </location>
</feature>
<dbReference type="Pfam" id="PF03705">
    <property type="entry name" value="CheR_N"/>
    <property type="match status" value="1"/>
</dbReference>
<proteinExistence type="predicted"/>
<evidence type="ECO:0000259" key="9">
    <source>
        <dbReference type="PROSITE" id="PS50112"/>
    </source>
</evidence>
<dbReference type="GO" id="GO:0000156">
    <property type="term" value="F:phosphorelay response regulator activity"/>
    <property type="evidence" value="ECO:0007669"/>
    <property type="project" value="InterPro"/>
</dbReference>
<dbReference type="SMART" id="SM00138">
    <property type="entry name" value="MeTrc"/>
    <property type="match status" value="1"/>
</dbReference>